<proteinExistence type="predicted"/>
<sequence length="279" mass="31084">MTQCVSPSSQTDTVVSVRLEGLINMLQGLCLEDRTAISVALLAHSDPDTSKGPAPAASTTDILVPVPTTKAPSVPSAAPDVAPGWVYGSVTLLADSDDEKDSTDDEDASNAASSLADASHIHHYRGKYFNVPINDKAPLYYITRGRYIGVFSGWDATGPKVLGVSCAIFHKVDTVEQGIMIVKRAIERGEAVQTRIIQHKYRLLVKEVEQEERLSFGLVWVSMELTILFRRPRIYHTPEEKIEAACTYRQMYYERHRDQIRAKKQEKDQVKPKLKEVLD</sequence>
<dbReference type="EMBL" id="JABBWM010000072">
    <property type="protein sequence ID" value="KAG2095917.1"/>
    <property type="molecule type" value="Genomic_DNA"/>
</dbReference>
<dbReference type="GeneID" id="64696415"/>
<evidence type="ECO:0000313" key="1">
    <source>
        <dbReference type="EMBL" id="KAG2095917.1"/>
    </source>
</evidence>
<dbReference type="OrthoDB" id="3270804at2759"/>
<comment type="caution">
    <text evidence="1">The sequence shown here is derived from an EMBL/GenBank/DDBJ whole genome shotgun (WGS) entry which is preliminary data.</text>
</comment>
<dbReference type="RefSeq" id="XP_041288043.1">
    <property type="nucleotide sequence ID" value="XM_041434156.1"/>
</dbReference>
<accession>A0A9P7JPU2</accession>
<reference evidence="1" key="1">
    <citation type="journal article" date="2020" name="New Phytol.">
        <title>Comparative genomics reveals dynamic genome evolution in host specialist ectomycorrhizal fungi.</title>
        <authorList>
            <person name="Lofgren L.A."/>
            <person name="Nguyen N.H."/>
            <person name="Vilgalys R."/>
            <person name="Ruytinx J."/>
            <person name="Liao H.L."/>
            <person name="Branco S."/>
            <person name="Kuo A."/>
            <person name="LaButti K."/>
            <person name="Lipzen A."/>
            <person name="Andreopoulos W."/>
            <person name="Pangilinan J."/>
            <person name="Riley R."/>
            <person name="Hundley H."/>
            <person name="Na H."/>
            <person name="Barry K."/>
            <person name="Grigoriev I.V."/>
            <person name="Stajich J.E."/>
            <person name="Kennedy P.G."/>
        </authorList>
    </citation>
    <scope>NUCLEOTIDE SEQUENCE</scope>
    <source>
        <strain evidence="1">FC423</strain>
    </source>
</reference>
<dbReference type="Proteomes" id="UP000823399">
    <property type="component" value="Unassembled WGS sequence"/>
</dbReference>
<evidence type="ECO:0000313" key="2">
    <source>
        <dbReference type="Proteomes" id="UP000823399"/>
    </source>
</evidence>
<keyword evidence="2" id="KW-1185">Reference proteome</keyword>
<name>A0A9P7JPU2_9AGAM</name>
<gene>
    <name evidence="1" type="ORF">F5147DRAFT_656767</name>
</gene>
<organism evidence="1 2">
    <name type="scientific">Suillus discolor</name>
    <dbReference type="NCBI Taxonomy" id="1912936"/>
    <lineage>
        <taxon>Eukaryota</taxon>
        <taxon>Fungi</taxon>
        <taxon>Dikarya</taxon>
        <taxon>Basidiomycota</taxon>
        <taxon>Agaricomycotina</taxon>
        <taxon>Agaricomycetes</taxon>
        <taxon>Agaricomycetidae</taxon>
        <taxon>Boletales</taxon>
        <taxon>Suillineae</taxon>
        <taxon>Suillaceae</taxon>
        <taxon>Suillus</taxon>
    </lineage>
</organism>
<dbReference type="AlphaFoldDB" id="A0A9P7JPU2"/>
<protein>
    <submittedName>
        <fullName evidence="1">Uncharacterized protein</fullName>
    </submittedName>
</protein>